<dbReference type="SUPFAM" id="SSF52047">
    <property type="entry name" value="RNI-like"/>
    <property type="match status" value="1"/>
</dbReference>
<evidence type="ECO:0008006" key="3">
    <source>
        <dbReference type="Google" id="ProtNLM"/>
    </source>
</evidence>
<dbReference type="AlphaFoldDB" id="A0A164Y823"/>
<accession>A0A164Y823</accession>
<evidence type="ECO:0000313" key="1">
    <source>
        <dbReference type="EMBL" id="KZS96672.1"/>
    </source>
</evidence>
<dbReference type="EMBL" id="KV419398">
    <property type="protein sequence ID" value="KZS96672.1"/>
    <property type="molecule type" value="Genomic_DNA"/>
</dbReference>
<gene>
    <name evidence="1" type="ORF">SISNIDRAFT_450375</name>
</gene>
<protein>
    <recommendedName>
        <fullName evidence="3">F-box domain-containing protein</fullName>
    </recommendedName>
</protein>
<dbReference type="Proteomes" id="UP000076722">
    <property type="component" value="Unassembled WGS sequence"/>
</dbReference>
<evidence type="ECO:0000313" key="2">
    <source>
        <dbReference type="Proteomes" id="UP000076722"/>
    </source>
</evidence>
<keyword evidence="2" id="KW-1185">Reference proteome</keyword>
<proteinExistence type="predicted"/>
<name>A0A164Y823_9AGAM</name>
<sequence length="590" mass="67565">MSSLLPELFVEIATYLIEGYLSSYATREKTYSSSCGLHWSEQRPGFWIDESPPPHFRPYAQEGFKAMRLVCRRWNQYLISDPRFWSNLSLIDRHDLPIFRMAMERSSHLPISLSLGELSGVKARHQWNTQTSQVLSGILATHHALNRCYRLSLDMRTSDVAQLCESTRWSQIEMPSLRTLALNTLSFERDAQAERQFELDEDNADIFPEPLEALEVQDIIATQSRPELPPLFKSMSALETLVLSTRQPPNWENLIFFPHELKSLKIFIEDWPSDPEFLQMLSGLHSLQDCDIRGNLRGIGPWNLAWQGFALDADKILVGLSHNRLLKLHVALPASNIQFPLASALPPLHITHLHLHFNHLENSTDEFLSFLELLVVVEILHISFVVALPHLPLHLTKRSYGLSKVRMMTLECSDHHESFFCFHLLASFNFESLEQLTIGQWQRWPSHFGIHQSHSIEHARLIALKNLISSIFICPMLETLYIAVGTPSELIIQLIQRFPNLKKLTFAHGWPFEDAISLMSAMSNPCFSDGRFLAPYLENFDPGVEGPSTYRQPVNIDRFRSVADALILARNIHTDSSNSTPFAIRSQLLM</sequence>
<organism evidence="1 2">
    <name type="scientific">Sistotremastrum niveocremeum HHB9708</name>
    <dbReference type="NCBI Taxonomy" id="1314777"/>
    <lineage>
        <taxon>Eukaryota</taxon>
        <taxon>Fungi</taxon>
        <taxon>Dikarya</taxon>
        <taxon>Basidiomycota</taxon>
        <taxon>Agaricomycotina</taxon>
        <taxon>Agaricomycetes</taxon>
        <taxon>Sistotremastrales</taxon>
        <taxon>Sistotremastraceae</taxon>
        <taxon>Sertulicium</taxon>
        <taxon>Sertulicium niveocremeum</taxon>
    </lineage>
</organism>
<reference evidence="1 2" key="1">
    <citation type="journal article" date="2016" name="Mol. Biol. Evol.">
        <title>Comparative Genomics of Early-Diverging Mushroom-Forming Fungi Provides Insights into the Origins of Lignocellulose Decay Capabilities.</title>
        <authorList>
            <person name="Nagy L.G."/>
            <person name="Riley R."/>
            <person name="Tritt A."/>
            <person name="Adam C."/>
            <person name="Daum C."/>
            <person name="Floudas D."/>
            <person name="Sun H."/>
            <person name="Yadav J.S."/>
            <person name="Pangilinan J."/>
            <person name="Larsson K.H."/>
            <person name="Matsuura K."/>
            <person name="Barry K."/>
            <person name="Labutti K."/>
            <person name="Kuo R."/>
            <person name="Ohm R.A."/>
            <person name="Bhattacharya S.S."/>
            <person name="Shirouzu T."/>
            <person name="Yoshinaga Y."/>
            <person name="Martin F.M."/>
            <person name="Grigoriev I.V."/>
            <person name="Hibbett D.S."/>
        </authorList>
    </citation>
    <scope>NUCLEOTIDE SEQUENCE [LARGE SCALE GENOMIC DNA]</scope>
    <source>
        <strain evidence="1 2">HHB9708</strain>
    </source>
</reference>